<gene>
    <name evidence="1" type="ORF">A0H81_01717</name>
</gene>
<dbReference type="AlphaFoldDB" id="A0A1C7MMT0"/>
<evidence type="ECO:0000313" key="2">
    <source>
        <dbReference type="Proteomes" id="UP000092993"/>
    </source>
</evidence>
<evidence type="ECO:0000313" key="1">
    <source>
        <dbReference type="EMBL" id="OBZ78163.1"/>
    </source>
</evidence>
<proteinExistence type="predicted"/>
<sequence>MSTQIPTDSGRGYPNKSTGNISSLASLHSLKTTMPGAFVDAVRRQRNTSFELTNSVSTGVMSGYVGYVSGIISGLGRAIEYIGQVMSLVNATEIFILLQKPPLCSHGSLRACERANTERC</sequence>
<organism evidence="1 2">
    <name type="scientific">Grifola frondosa</name>
    <name type="common">Maitake</name>
    <name type="synonym">Polyporus frondosus</name>
    <dbReference type="NCBI Taxonomy" id="5627"/>
    <lineage>
        <taxon>Eukaryota</taxon>
        <taxon>Fungi</taxon>
        <taxon>Dikarya</taxon>
        <taxon>Basidiomycota</taxon>
        <taxon>Agaricomycotina</taxon>
        <taxon>Agaricomycetes</taxon>
        <taxon>Polyporales</taxon>
        <taxon>Grifolaceae</taxon>
        <taxon>Grifola</taxon>
    </lineage>
</organism>
<protein>
    <submittedName>
        <fullName evidence="1">Uncharacterized protein</fullName>
    </submittedName>
</protein>
<name>A0A1C7MMT0_GRIFR</name>
<dbReference type="Proteomes" id="UP000092993">
    <property type="component" value="Unassembled WGS sequence"/>
</dbReference>
<dbReference type="EMBL" id="LUGG01000002">
    <property type="protein sequence ID" value="OBZ78163.1"/>
    <property type="molecule type" value="Genomic_DNA"/>
</dbReference>
<keyword evidence="2" id="KW-1185">Reference proteome</keyword>
<reference evidence="1 2" key="1">
    <citation type="submission" date="2016-03" db="EMBL/GenBank/DDBJ databases">
        <title>Whole genome sequencing of Grifola frondosa 9006-11.</title>
        <authorList>
            <person name="Min B."/>
            <person name="Park H."/>
            <person name="Kim J.-G."/>
            <person name="Cho H."/>
            <person name="Oh Y.-L."/>
            <person name="Kong W.-S."/>
            <person name="Choi I.-G."/>
        </authorList>
    </citation>
    <scope>NUCLEOTIDE SEQUENCE [LARGE SCALE GENOMIC DNA]</scope>
    <source>
        <strain evidence="1 2">9006-11</strain>
    </source>
</reference>
<comment type="caution">
    <text evidence="1">The sequence shown here is derived from an EMBL/GenBank/DDBJ whole genome shotgun (WGS) entry which is preliminary data.</text>
</comment>
<accession>A0A1C7MMT0</accession>